<proteinExistence type="predicted"/>
<gene>
    <name evidence="2" type="ORF">PHLCEN_2v10156</name>
</gene>
<dbReference type="Proteomes" id="UP000186601">
    <property type="component" value="Unassembled WGS sequence"/>
</dbReference>
<dbReference type="AlphaFoldDB" id="A0A2R6NPL6"/>
<feature type="region of interest" description="Disordered" evidence="1">
    <location>
        <begin position="163"/>
        <end position="185"/>
    </location>
</feature>
<reference evidence="2 3" key="1">
    <citation type="submission" date="2018-02" db="EMBL/GenBank/DDBJ databases">
        <title>Genome sequence of the basidiomycete white-rot fungus Phlebia centrifuga.</title>
        <authorList>
            <person name="Granchi Z."/>
            <person name="Peng M."/>
            <person name="de Vries R.P."/>
            <person name="Hilden K."/>
            <person name="Makela M.R."/>
            <person name="Grigoriev I."/>
            <person name="Riley R."/>
        </authorList>
    </citation>
    <scope>NUCLEOTIDE SEQUENCE [LARGE SCALE GENOMIC DNA]</scope>
    <source>
        <strain evidence="2 3">FBCC195</strain>
    </source>
</reference>
<dbReference type="InterPro" id="IPR040521">
    <property type="entry name" value="KDZ"/>
</dbReference>
<feature type="compositionally biased region" description="Acidic residues" evidence="1">
    <location>
        <begin position="403"/>
        <end position="415"/>
    </location>
</feature>
<feature type="region of interest" description="Disordered" evidence="1">
    <location>
        <begin position="397"/>
        <end position="417"/>
    </location>
</feature>
<sequence>MHKAIKICGNKRVRTITNGAHGVKGTKTTVLQISKQRHDALQRRLETMKTMPHDTRAAVNAMLVEHGAAPDELTWGDYTMGDGDGAWVDEDDEFGEVDASHEGGEYGDLVREALSQAAATRQHQDMRAAVKTGKECYRAIRLNWDTQMDTLVAAYLAWKHKAAAPTSPPEDPPPTPPAQPVLTTKNQPVPADVIGQTNPTHRFNVVAIWTHVRNPSFVVEQGDSESANVELICRGLLECAPIDPSVAFSLDTLKLYHRLRRRHPRLGIQPMMRTLCDIHDVNYHECYREQLSIAFDAYLDILRRVRRKVDTALGHDAPDWRMRNTCAPCNYKLEDKPELIPSQLLAMDGNNSAKRVMSAGTEDTASFDSNYFLSCDYVDRFKDKVKWQAQVKMKESRPVDNVDASDTESLSEDDGAPWIVDSASPGDACDGQEKAMPCTKQWKASAAEHEKTALNIYYQTGVFACACRHSFIVKATEMIWSGELAKYPLAVANYLLETADDDRNKAIGYDIGCAFMSTVNSSLLVRPLAHERGLTFAVNAFHGYAHNRLCQLSNHPLYKDGFGLEDLETLERIFSSSNNVARTIRYASQFHWKQALDLFFMRWDEEKYAELSKFLFNNYKQALQTLKDFTPEVNRMKTLLGLEDDDIKKWAHEEHKFLLDLKDEPEERVLESAYVEALIMQEKADAKWQKVSMDFVATEGHDVQDEAKTRRLEMARCHAMHEMAFALHAVEDLELKLKLNETWTPKHPKYEETLAYMRKRQLHRALDKVQQLVQRLFELSKANIAGMGYKLCTHIGKAMKTRGKAICTALSKYDKLAVLMVPKAPTLQWKDVMNFTFIAEFDLLRNSYSHEDISRKLWTVQVNREVAAKYSKILRAQDEIVRLNVECRRLQTCIRDEEEEFKLVISHLQHVDGLLAAEVQSTYLCRAQVNDIHNVRLRAIQALPGFNGWMFPGRRFGSRAALEDQNTSADGSDELQSGELEVLRAELDGVEEGEIADDEGLNEEVATMTDFMESLAIQQKTSSINNSIPKHMLSEWSI</sequence>
<accession>A0A2R6NPL6</accession>
<name>A0A2R6NPL6_9APHY</name>
<dbReference type="Pfam" id="PF18758">
    <property type="entry name" value="KDZ"/>
    <property type="match status" value="1"/>
</dbReference>
<dbReference type="EMBL" id="MLYV02001023">
    <property type="protein sequence ID" value="PSR74059.1"/>
    <property type="molecule type" value="Genomic_DNA"/>
</dbReference>
<comment type="caution">
    <text evidence="2">The sequence shown here is derived from an EMBL/GenBank/DDBJ whole genome shotgun (WGS) entry which is preliminary data.</text>
</comment>
<protein>
    <recommendedName>
        <fullName evidence="4">CxC1-like cysteine cluster associated with KDZ transposases domain-containing protein</fullName>
    </recommendedName>
</protein>
<keyword evidence="3" id="KW-1185">Reference proteome</keyword>
<organism evidence="2 3">
    <name type="scientific">Hermanssonia centrifuga</name>
    <dbReference type="NCBI Taxonomy" id="98765"/>
    <lineage>
        <taxon>Eukaryota</taxon>
        <taxon>Fungi</taxon>
        <taxon>Dikarya</taxon>
        <taxon>Basidiomycota</taxon>
        <taxon>Agaricomycotina</taxon>
        <taxon>Agaricomycetes</taxon>
        <taxon>Polyporales</taxon>
        <taxon>Meruliaceae</taxon>
        <taxon>Hermanssonia</taxon>
    </lineage>
</organism>
<feature type="compositionally biased region" description="Pro residues" evidence="1">
    <location>
        <begin position="166"/>
        <end position="179"/>
    </location>
</feature>
<evidence type="ECO:0000256" key="1">
    <source>
        <dbReference type="SAM" id="MobiDB-lite"/>
    </source>
</evidence>
<dbReference type="STRING" id="98765.A0A2R6NPL6"/>
<dbReference type="OrthoDB" id="3251205at2759"/>
<evidence type="ECO:0008006" key="4">
    <source>
        <dbReference type="Google" id="ProtNLM"/>
    </source>
</evidence>
<dbReference type="PANTHER" id="PTHR33096:SF1">
    <property type="entry name" value="CXC1-LIKE CYSTEINE CLUSTER ASSOCIATED WITH KDZ TRANSPOSASES DOMAIN-CONTAINING PROTEIN"/>
    <property type="match status" value="1"/>
</dbReference>
<dbReference type="PANTHER" id="PTHR33096">
    <property type="entry name" value="CXC2 DOMAIN-CONTAINING PROTEIN"/>
    <property type="match status" value="1"/>
</dbReference>
<evidence type="ECO:0000313" key="3">
    <source>
        <dbReference type="Proteomes" id="UP000186601"/>
    </source>
</evidence>
<evidence type="ECO:0000313" key="2">
    <source>
        <dbReference type="EMBL" id="PSR74059.1"/>
    </source>
</evidence>